<feature type="region of interest" description="Disordered" evidence="5">
    <location>
        <begin position="157"/>
        <end position="176"/>
    </location>
</feature>
<comment type="similarity">
    <text evidence="2">Belongs to the EspG family.</text>
</comment>
<accession>A0A263CXL0</accession>
<name>A0A263CXL0_9PSEU</name>
<proteinExistence type="inferred from homology"/>
<evidence type="ECO:0000313" key="6">
    <source>
        <dbReference type="EMBL" id="OZM70890.1"/>
    </source>
</evidence>
<keyword evidence="7" id="KW-1185">Reference proteome</keyword>
<protein>
    <submittedName>
        <fullName evidence="6">ESX secretion-associated protein EspG</fullName>
    </submittedName>
</protein>
<dbReference type="Pfam" id="PF14011">
    <property type="entry name" value="ESX-1_EspG"/>
    <property type="match status" value="1"/>
</dbReference>
<sequence>MARTELLTPLELDFLWESNGTGELPYPLEARSHGATLDERAALRTQTMAGLVQRRVADDRGRAEPHIEDWFGVLAGADISLDAVHLTNPGSAPVLAVASSLGGQALLAVQDQRGLHLRDVPADGLHSAIIGLLPPAPRGSEKSITVPLDQLMSSSGADFLQRRGPDPQDGSRASVDEDRKALARLHAQPRLRGGQIGANARNRMGGRSRMPVLSWFDTESGRYFTQATRGRDGRDWITIAPADAATLRHRLAEMLSGAISANTAAL</sequence>
<keyword evidence="4" id="KW-0143">Chaperone</keyword>
<evidence type="ECO:0000313" key="7">
    <source>
        <dbReference type="Proteomes" id="UP000242444"/>
    </source>
</evidence>
<dbReference type="RefSeq" id="WP_094864828.1">
    <property type="nucleotide sequence ID" value="NZ_NKYE01000016.1"/>
</dbReference>
<comment type="subcellular location">
    <subcellularLocation>
        <location evidence="1">Cytoplasm</location>
    </subcellularLocation>
</comment>
<evidence type="ECO:0000256" key="5">
    <source>
        <dbReference type="SAM" id="MobiDB-lite"/>
    </source>
</evidence>
<evidence type="ECO:0000256" key="4">
    <source>
        <dbReference type="ARBA" id="ARBA00023186"/>
    </source>
</evidence>
<dbReference type="AlphaFoldDB" id="A0A263CXL0"/>
<evidence type="ECO:0000256" key="2">
    <source>
        <dbReference type="ARBA" id="ARBA00006411"/>
    </source>
</evidence>
<reference evidence="6 7" key="1">
    <citation type="submission" date="2017-07" db="EMBL/GenBank/DDBJ databases">
        <title>Amycolatopsis antarcticus sp. nov., isolated from the surface of an Antarcticus brown macroalga.</title>
        <authorList>
            <person name="Wang J."/>
            <person name="Leiva S."/>
            <person name="Huang J."/>
            <person name="Huang Y."/>
        </authorList>
    </citation>
    <scope>NUCLEOTIDE SEQUENCE [LARGE SCALE GENOMIC DNA]</scope>
    <source>
        <strain evidence="6 7">AU-G6</strain>
    </source>
</reference>
<gene>
    <name evidence="6" type="ORF">CFN78_22245</name>
</gene>
<dbReference type="Proteomes" id="UP000242444">
    <property type="component" value="Unassembled WGS sequence"/>
</dbReference>
<evidence type="ECO:0000256" key="1">
    <source>
        <dbReference type="ARBA" id="ARBA00004496"/>
    </source>
</evidence>
<organism evidence="6 7">
    <name type="scientific">Amycolatopsis antarctica</name>
    <dbReference type="NCBI Taxonomy" id="1854586"/>
    <lineage>
        <taxon>Bacteria</taxon>
        <taxon>Bacillati</taxon>
        <taxon>Actinomycetota</taxon>
        <taxon>Actinomycetes</taxon>
        <taxon>Pseudonocardiales</taxon>
        <taxon>Pseudonocardiaceae</taxon>
        <taxon>Amycolatopsis</taxon>
    </lineage>
</organism>
<dbReference type="InterPro" id="IPR025734">
    <property type="entry name" value="EspG"/>
</dbReference>
<evidence type="ECO:0000256" key="3">
    <source>
        <dbReference type="ARBA" id="ARBA00022490"/>
    </source>
</evidence>
<dbReference type="OrthoDB" id="5175124at2"/>
<keyword evidence="3" id="KW-0963">Cytoplasm</keyword>
<dbReference type="EMBL" id="NKYE01000016">
    <property type="protein sequence ID" value="OZM70890.1"/>
    <property type="molecule type" value="Genomic_DNA"/>
</dbReference>
<comment type="caution">
    <text evidence="6">The sequence shown here is derived from an EMBL/GenBank/DDBJ whole genome shotgun (WGS) entry which is preliminary data.</text>
</comment>
<dbReference type="InParanoid" id="A0A263CXL0"/>